<reference evidence="2" key="1">
    <citation type="submission" date="2013-09" db="EMBL/GenBank/DDBJ databases">
        <title>Complete nucleotide sequence of Streptomyces linear plasmid pFRL3.</title>
        <authorList>
            <person name="Chen Z."/>
            <person name="Fang P."/>
            <person name="Qin Z."/>
        </authorList>
    </citation>
    <scope>NUCLEOTIDE SEQUENCE</scope>
    <source>
        <plasmid evidence="2">pFRL3</plasmid>
    </source>
</reference>
<gene>
    <name evidence="2" type="ORF">pFRL3_132c</name>
</gene>
<accession>V9Z4J3</accession>
<keyword evidence="2" id="KW-0614">Plasmid</keyword>
<geneLocation type="plasmid" evidence="2">
    <name>pFRL3</name>
</geneLocation>
<evidence type="ECO:0000256" key="1">
    <source>
        <dbReference type="SAM" id="MobiDB-lite"/>
    </source>
</evidence>
<evidence type="ECO:0000313" key="2">
    <source>
        <dbReference type="EMBL" id="AHE38909.1"/>
    </source>
</evidence>
<protein>
    <submittedName>
        <fullName evidence="2">Uncharacterized protein</fullName>
    </submittedName>
</protein>
<feature type="region of interest" description="Disordered" evidence="1">
    <location>
        <begin position="47"/>
        <end position="76"/>
    </location>
</feature>
<dbReference type="AlphaFoldDB" id="V9Z4J3"/>
<sequence length="76" mass="8346">MPCGVPLRVGGEAEVVVAGACRTTLAARVSARQNRWQGLPLPHEAVRVANCRPDGRRQPQRERPVTELTEAPQKYS</sequence>
<dbReference type="EMBL" id="KF602048">
    <property type="protein sequence ID" value="AHE38909.1"/>
    <property type="molecule type" value="Genomic_DNA"/>
</dbReference>
<name>V9Z4J3_9ACTN</name>
<proteinExistence type="predicted"/>
<feature type="compositionally biased region" description="Basic and acidic residues" evidence="1">
    <location>
        <begin position="53"/>
        <end position="65"/>
    </location>
</feature>
<organism evidence="2">
    <name type="scientific">Streptomyces sp. FR1</name>
    <dbReference type="NCBI Taxonomy" id="349971"/>
    <lineage>
        <taxon>Bacteria</taxon>
        <taxon>Bacillati</taxon>
        <taxon>Actinomycetota</taxon>
        <taxon>Actinomycetes</taxon>
        <taxon>Kitasatosporales</taxon>
        <taxon>Streptomycetaceae</taxon>
        <taxon>Streptomyces</taxon>
    </lineage>
</organism>